<dbReference type="GO" id="GO:0006635">
    <property type="term" value="P:fatty acid beta-oxidation"/>
    <property type="evidence" value="ECO:0007669"/>
    <property type="project" value="TreeGrafter"/>
</dbReference>
<comment type="caution">
    <text evidence="4">The sequence shown here is derived from an EMBL/GenBank/DDBJ whole genome shotgun (WGS) entry which is preliminary data.</text>
</comment>
<sequence length="296" mass="31809">MNYKTLALRRDGRILYVDFDNGPLNLMTIDMVGELFDLAGKLVFDRETSVVVLGSANPEFFLAHFDLEDLFRAMNDPDVPQSKYDDINVVQALTTMWEALPQVTIGLLDGICRGGGLEFLLATHMRFATPESRLCLPEASGGFLPTGGGTTRLALQIGPARAREVILSGRDFSGEEAAAYGMVNRALPADEICAYVDDLAQRVAARSAGSVGAVNDVFTKVYNSAVDAQFAGFGAESNAMRTLLGIPAVQEHLRQLAGLQDVEHELDLPATIAALGGPTAARQDTARQDQDTRSGS</sequence>
<evidence type="ECO:0000313" key="4">
    <source>
        <dbReference type="EMBL" id="MPY55945.1"/>
    </source>
</evidence>
<dbReference type="InterPro" id="IPR001753">
    <property type="entry name" value="Enoyl-CoA_hydra/iso"/>
</dbReference>
<dbReference type="RefSeq" id="WP_152769425.1">
    <property type="nucleotide sequence ID" value="NZ_VJZC01000005.1"/>
</dbReference>
<dbReference type="CDD" id="cd06558">
    <property type="entry name" value="crotonase-like"/>
    <property type="match status" value="1"/>
</dbReference>
<dbReference type="AlphaFoldDB" id="A0A5N8XBP3"/>
<dbReference type="Pfam" id="PF00378">
    <property type="entry name" value="ECH_1"/>
    <property type="match status" value="1"/>
</dbReference>
<dbReference type="Proteomes" id="UP000400924">
    <property type="component" value="Unassembled WGS sequence"/>
</dbReference>
<keyword evidence="5" id="KW-1185">Reference proteome</keyword>
<dbReference type="EMBL" id="VJZC01000005">
    <property type="protein sequence ID" value="MPY55945.1"/>
    <property type="molecule type" value="Genomic_DNA"/>
</dbReference>
<feature type="compositionally biased region" description="Basic and acidic residues" evidence="3">
    <location>
        <begin position="284"/>
        <end position="296"/>
    </location>
</feature>
<protein>
    <submittedName>
        <fullName evidence="4">Enoyl-CoA hydratase/isomerase family protein</fullName>
    </submittedName>
</protein>
<evidence type="ECO:0000256" key="1">
    <source>
        <dbReference type="ARBA" id="ARBA00005254"/>
    </source>
</evidence>
<keyword evidence="4" id="KW-0413">Isomerase</keyword>
<dbReference type="InterPro" id="IPR029045">
    <property type="entry name" value="ClpP/crotonase-like_dom_sf"/>
</dbReference>
<dbReference type="SUPFAM" id="SSF52096">
    <property type="entry name" value="ClpP/crotonase"/>
    <property type="match status" value="1"/>
</dbReference>
<dbReference type="OrthoDB" id="9775794at2"/>
<dbReference type="GO" id="GO:0016853">
    <property type="term" value="F:isomerase activity"/>
    <property type="evidence" value="ECO:0007669"/>
    <property type="project" value="UniProtKB-KW"/>
</dbReference>
<dbReference type="PROSITE" id="PS00166">
    <property type="entry name" value="ENOYL_COA_HYDRATASE"/>
    <property type="match status" value="1"/>
</dbReference>
<gene>
    <name evidence="4" type="ORF">FNH08_01695</name>
</gene>
<evidence type="ECO:0000313" key="5">
    <source>
        <dbReference type="Proteomes" id="UP000400924"/>
    </source>
</evidence>
<evidence type="ECO:0000256" key="2">
    <source>
        <dbReference type="RuleBase" id="RU003707"/>
    </source>
</evidence>
<reference evidence="4 5" key="1">
    <citation type="submission" date="2019-07" db="EMBL/GenBank/DDBJ databases">
        <title>New species of Amycolatopsis and Streptomyces.</title>
        <authorList>
            <person name="Duangmal K."/>
            <person name="Teo W.F.A."/>
            <person name="Lipun K."/>
        </authorList>
    </citation>
    <scope>NUCLEOTIDE SEQUENCE [LARGE SCALE GENOMIC DNA]</scope>
    <source>
        <strain evidence="4 5">NBRC 106415</strain>
    </source>
</reference>
<proteinExistence type="inferred from homology"/>
<feature type="region of interest" description="Disordered" evidence="3">
    <location>
        <begin position="277"/>
        <end position="296"/>
    </location>
</feature>
<dbReference type="Gene3D" id="3.90.226.10">
    <property type="entry name" value="2-enoyl-CoA Hydratase, Chain A, domain 1"/>
    <property type="match status" value="1"/>
</dbReference>
<accession>A0A5N8XBP3</accession>
<dbReference type="InterPro" id="IPR018376">
    <property type="entry name" value="Enoyl-CoA_hyd/isom_CS"/>
</dbReference>
<comment type="similarity">
    <text evidence="1 2">Belongs to the enoyl-CoA hydratase/isomerase family.</text>
</comment>
<dbReference type="PANTHER" id="PTHR11941">
    <property type="entry name" value="ENOYL-COA HYDRATASE-RELATED"/>
    <property type="match status" value="1"/>
</dbReference>
<evidence type="ECO:0000256" key="3">
    <source>
        <dbReference type="SAM" id="MobiDB-lite"/>
    </source>
</evidence>
<dbReference type="PANTHER" id="PTHR11941:SF54">
    <property type="entry name" value="ENOYL-COA HYDRATASE, MITOCHONDRIAL"/>
    <property type="match status" value="1"/>
</dbReference>
<organism evidence="4 5">
    <name type="scientific">Streptomyces spongiae</name>
    <dbReference type="NCBI Taxonomy" id="565072"/>
    <lineage>
        <taxon>Bacteria</taxon>
        <taxon>Bacillati</taxon>
        <taxon>Actinomycetota</taxon>
        <taxon>Actinomycetes</taxon>
        <taxon>Kitasatosporales</taxon>
        <taxon>Streptomycetaceae</taxon>
        <taxon>Streptomyces</taxon>
    </lineage>
</organism>
<name>A0A5N8XBP3_9ACTN</name>